<organism evidence="1 2">
    <name type="scientific">Dolichospermum flos-aquae UHCC 0037</name>
    <dbReference type="NCBI Taxonomy" id="2590026"/>
    <lineage>
        <taxon>Bacteria</taxon>
        <taxon>Bacillati</taxon>
        <taxon>Cyanobacteriota</taxon>
        <taxon>Cyanophyceae</taxon>
        <taxon>Nostocales</taxon>
        <taxon>Aphanizomenonaceae</taxon>
        <taxon>Dolichospermum</taxon>
    </lineage>
</organism>
<keyword evidence="2" id="KW-1185">Reference proteome</keyword>
<evidence type="ECO:0000313" key="2">
    <source>
        <dbReference type="Proteomes" id="UP001517388"/>
    </source>
</evidence>
<protein>
    <submittedName>
        <fullName evidence="1">Phytase</fullName>
    </submittedName>
</protein>
<dbReference type="Proteomes" id="UP001517388">
    <property type="component" value="Unassembled WGS sequence"/>
</dbReference>
<sequence>MVLTTVRFSQFNASLNRNADGQLVTDLSTPNNAQAKTVAEIIQRNNPDVLLINEFDYSTEAVNLFQQNYLQISQNGATPINYPYFYIAPSNTGIASGFDLNNNGATVTTPGATGYGDDAFGFGNFPGQFGMLLLSKYPIDTANVRTFQNFLWKDMPGNLLTNDPSLDNPATSVNENLNGFYSPEEINVLRLSSKSHWDVPITVNGETVHVLVSHPTPPTFDATEDRNGKRNSDEIRFWADYITPGKGDYIYDDSGKKGNLAAGSSFVIMGDQNADPLDGDSYNNAIRQLLLNPSINTNVIPTSLGAPQQATSQGQANNNHKGNFAFDTADFADTAPGNLRTDYVLPSSDLQISKSEVYWPSNTDANFPLVGTFNSSLPGGFPSSDHRLVYADVQVGVTEAGKTAVSAGFKGQTIFNTGFVPSGAAGTVNGQQVALGGLSGVTYDAVNNRYYAISDDRSSNARFYTFTLDPVTNAVTFTNVVQLKDINGNPFATNSLDPEGIALTSNGTVLISSEGEVRPDLGASRVTNPFIKEFNLTTGQEIRSLAVPKKFLPVVQDTNNNNVVDTGDTQTSGVRNNLAFESLSITPDQKTLFTATESALFQDGAISTTTTGARSRIIQYNLVTGQPEKEYLYVTDPIAKAPTGGTAADNGLVDLLAIDNRGTLLALERSFAVGQGNTIKIYEITLQGATDINTVDSLSSLNANQLAAIQPTQKRLLLNLDTLNLPNSDGNHPTGTDNIEGLAFGPKLADGTQSIVLVSDNNFSGTQFTQILTLSADVVPTATPIVETRPALLDDGSLPFSQRADADDPAIYVNATDSSKSLVLTSVKNGGLRIYDLAGNLLQTINPSNPDIRYNNVDLQYGFTLGGQKVDIAVASDRNNDKLAIFKINPNSANGNYLENITDSNAATIFQSVPFATPYSASTRSAYGLAIYRSPVTNDYYVFTSRRQTGDIAQLKLVDKGNGKIGYEVVRSFTIPSPTTAGASAQTEGMVADQETGFLYIGQEDVGIWKFDAEPNGGSTGKLIEKVKAEGGKNLTNDVEGLTIYYGKNGTGYLLASSQGDNTFATYTREGNNDFLGRFAVGNNGGIDSVQESDGADVINLPLGPNFPNGVFITQDGANDPATIVNGENISSNFKLVPWENIANALPNPLKIDTTSYDPRNPVPQPRLTNYEFTNLPKLGTTTKGQDIFLGGFSGLYFQGIASNGNLQFVTHTDRGPNGDPTGANRPFYLPDFQPEIVSFELNKQIGAIAITKRTGLFEKDGTTPLTGLPNLQAGANGTAYTDEVAVNLDGQVIANKALGADLEGIVIAPNGYYWLVDEYRPAIYNFDVNGKLLNRFIPQGTATAPEPDAAAGTFGTEVLPAVYGQRRNNRGFEAVALEGSKLYAFIQSAIDNPDNAGDTTSRNSRNLRILEFDIISKQVTGEYLYLLDNITAAGNAKTDKLGDAVSLGNGKFAVVERDDLGTNVSNKLIYQINLTGATNINNPANFTLPAGKTIEQLTPAELTTAKITPVSKSLIANAAQLGYTGVEKLEGLALVSPNTLALINDNDFNVTGNSPLEKLGILELPYNIASVDLELSQTVDATQPVIGGQVTFNLTLFNHSPLVANGIKVTDLLPQPFTFISATPEQGTYNSQTGVWEVGEIAGNVTRTLKLTAKVTQSGALTNKAEITAQNQPDFDSGAGNNNAQEDDQSSTTLNIASNMVTLKGFASLPADTFAAGPAAGAAVTNPTNGRTTPFPGQPVQGFSGVQFAPNSGGSVFWFLADNGFGAKNNSADFLLRLYQVDPNFAGTENANGSVAIQNFIQLSDPNKLIPFDIVNKNTAKRELTGADFDVESFVIDAKGDIWVGDEFGTYLLHFNSNGVLLDAPFPTPNPVKLNTLNGQAPIVIGHRGASGELPEHTIEAYRLAILRGADFIEPDLVSTKDGVLIARHEPNLINTTDVASRAEFASRKKTVLVDGVAEEGFFASDFTLAEIKTLRAVMPQGFRDQVYNGLLQVPTLGEIIDLVKEVEVQTGKKIGIYPETKHPTYHDNLGLSLEEKLIDTLKAKGFTDPKRVFIQSFEVSNLKDLNNTIMPAAGVNLPLVQLLDAYDVANDGTLLYQDVNARPYDFTVKGDTRTYGDLLTPTGLKEIAAYADGIGPWKRQIVSVKTVDNNNDGKPDDLNNDGVINDADKVTLAPTSLVSDAHKEGLVVHPYTFRNESRSLASNYNNNPELEFRQFINLGVDGYFTDFPGTGDLVRDQITANQVRSPQNPTVLSTPKFDTLTGKAPIVIGHRGASGERPEHTLASYKLAIAQGADFVEPDLVVTKDGVLIARHEPMLAVGVLNTDGTIQRDANGKPVINTTDTSTDVYLRDKFADRLKIKNLDGRNVVGWFAEDFTLAEVKELNAIERIPALRGTTFDQDGLKVPTLKEVIDLVKQVELETGRKIGIYPETKHPTFFQQQGINTSQILADTLKAENFTDPSRIFIQSFEVANLKALKNTIMPTAGIDIPLVQLFGGSGQPYDFVVAGDTRTYTNLSTPAGLAEIATYAKGIGPNKQRIVPQLTVDANKDGQPDDLNGDGQISDGDRVLGTPTTLIQDAHKAGLIVHLYTLRNDEFFLPDTYKNDPGAEFRKFIDLGVDGFFTDFPKTGRQVLVNDYLAGTGYANPNGNLNTPYFNNSPEYFAPNQPYYGDLVTANINRSQGFEGMAFSPDRQTLYPLLEGTVIGDPVGSLRIYKFDVASESYQGLVGRYQLASTSNAIGDFTPINNNEFLIIERDNGQGSTALFKKIFKVDFSKIDANGFVSKEEVADLLNIQDPKDLNGDGKTTYNMPFQTIEDVLVIDSKTILVANDNNYPFSIGRPPGIDNNEMVVLELDKPLALDSRLGLSASIAEATQYVAGTTGKDDLFVSGGTDGINDTIFTGAGNDTVDTVFGAISPFAGNNIIDLGSGDDTIFVNKGDRTFGSDGNDTFDARDGQGGNRISGGVGDDTFYLGSNDRALGGDGKDIFRVGLGGGNLISGGAGADQFWIVNAELPSSANTVLDFQLGTDVIGIQGAVSLGITTSTLKLNQVGADTAIVFNNQTLATLTGIQASSLSLTDSKQFVFA</sequence>
<accession>A0ACC7S4W2</accession>
<gene>
    <name evidence="1" type="ORF">FJR39_08430</name>
</gene>
<reference evidence="2" key="1">
    <citation type="journal article" date="2020" name="Toxins">
        <title>Phylogenomic Analysis of Secondary Metabolism in the Toxic Cyanobacterial Genera Anabaena, Dolichospermum and Aphanizomenon.</title>
        <authorList>
            <person name="Oesterholm J."/>
            <person name="Popin R.V."/>
            <person name="Fewer D.P."/>
            <person name="Sivonen K."/>
        </authorList>
    </citation>
    <scope>NUCLEOTIDE SEQUENCE [LARGE SCALE GENOMIC DNA]</scope>
    <source>
        <strain evidence="2">UHCC 0037</strain>
    </source>
</reference>
<evidence type="ECO:0000313" key="1">
    <source>
        <dbReference type="EMBL" id="MTJ43239.1"/>
    </source>
</evidence>
<proteinExistence type="predicted"/>
<comment type="caution">
    <text evidence="1">The sequence shown here is derived from an EMBL/GenBank/DDBJ whole genome shotgun (WGS) entry which is preliminary data.</text>
</comment>
<name>A0ACC7S4W2_DOLFA</name>
<dbReference type="EMBL" id="VILF01000002">
    <property type="protein sequence ID" value="MTJ43239.1"/>
    <property type="molecule type" value="Genomic_DNA"/>
</dbReference>